<sequence>MKLTGIRFSAVLALMIAHCAGMIDLVSLPVWVGTLISAYHLDPQQAGGLATVFLLGAVAASVSLARKAPQWNRRLATCSTFAASAVLFALMSQATDYYSMLVLHGLAGICVGIGLSLVHGTIGRSPFPHRLFAVVGVALGVFSVVFLGATPKVIAALGGPVLFQIYAAVMLAAALACGLGFPSLSVSEAAALHAEPQPAPQWGRAVRCCVAGISLMALVQAMVFSFLQQIGLERGFSLDTITAIFIVMGMINLLPAAIAGVLEHRLDAGKVIAFGPLVQLALALLITQGTALTAYGLGALLFAAAMIFTHTFAFGVLARLDPSGRVVMSTPAMLMCGSAIGPILGGTLLKTIGYSGLGICATLLGVLASLLFFLSHRSEQSKNLQPLERT</sequence>
<evidence type="ECO:0000256" key="3">
    <source>
        <dbReference type="ARBA" id="ARBA00022692"/>
    </source>
</evidence>
<feature type="transmembrane region" description="Helical" evidence="6">
    <location>
        <begin position="130"/>
        <end position="149"/>
    </location>
</feature>
<evidence type="ECO:0000313" key="7">
    <source>
        <dbReference type="EMBL" id="PPC77966.1"/>
    </source>
</evidence>
<feature type="transmembrane region" description="Helical" evidence="6">
    <location>
        <begin position="205"/>
        <end position="228"/>
    </location>
</feature>
<comment type="caution">
    <text evidence="7">The sequence shown here is derived from an EMBL/GenBank/DDBJ whole genome shotgun (WGS) entry which is preliminary data.</text>
</comment>
<protein>
    <submittedName>
        <fullName evidence="7">MFS transporter</fullName>
    </submittedName>
</protein>
<dbReference type="GO" id="GO:0022857">
    <property type="term" value="F:transmembrane transporter activity"/>
    <property type="evidence" value="ECO:0007669"/>
    <property type="project" value="InterPro"/>
</dbReference>
<feature type="transmembrane region" description="Helical" evidence="6">
    <location>
        <begin position="355"/>
        <end position="374"/>
    </location>
</feature>
<feature type="transmembrane region" description="Helical" evidence="6">
    <location>
        <begin position="74"/>
        <end position="91"/>
    </location>
</feature>
<feature type="transmembrane region" description="Helical" evidence="6">
    <location>
        <begin position="271"/>
        <end position="291"/>
    </location>
</feature>
<evidence type="ECO:0000256" key="2">
    <source>
        <dbReference type="ARBA" id="ARBA00022475"/>
    </source>
</evidence>
<feature type="transmembrane region" description="Helical" evidence="6">
    <location>
        <begin position="43"/>
        <end position="62"/>
    </location>
</feature>
<dbReference type="Proteomes" id="UP000238196">
    <property type="component" value="Unassembled WGS sequence"/>
</dbReference>
<evidence type="ECO:0000256" key="1">
    <source>
        <dbReference type="ARBA" id="ARBA00004651"/>
    </source>
</evidence>
<keyword evidence="2" id="KW-1003">Cell membrane</keyword>
<feature type="transmembrane region" description="Helical" evidence="6">
    <location>
        <begin position="240"/>
        <end position="262"/>
    </location>
</feature>
<name>A0A2S5KUN9_9PROT</name>
<dbReference type="PANTHER" id="PTHR43124:SF3">
    <property type="entry name" value="CHLORAMPHENICOL EFFLUX PUMP RV0191"/>
    <property type="match status" value="1"/>
</dbReference>
<keyword evidence="4 6" id="KW-1133">Transmembrane helix</keyword>
<dbReference type="EMBL" id="PRLP01000023">
    <property type="protein sequence ID" value="PPC77966.1"/>
    <property type="molecule type" value="Genomic_DNA"/>
</dbReference>
<feature type="transmembrane region" description="Helical" evidence="6">
    <location>
        <begin position="297"/>
        <end position="320"/>
    </location>
</feature>
<feature type="transmembrane region" description="Helical" evidence="6">
    <location>
        <begin position="97"/>
        <end position="118"/>
    </location>
</feature>
<keyword evidence="3 6" id="KW-0812">Transmembrane</keyword>
<evidence type="ECO:0000256" key="5">
    <source>
        <dbReference type="ARBA" id="ARBA00023136"/>
    </source>
</evidence>
<comment type="subcellular location">
    <subcellularLocation>
        <location evidence="1">Cell membrane</location>
        <topology evidence="1">Multi-pass membrane protein</topology>
    </subcellularLocation>
</comment>
<feature type="transmembrane region" description="Helical" evidence="6">
    <location>
        <begin position="332"/>
        <end position="349"/>
    </location>
</feature>
<dbReference type="PANTHER" id="PTHR43124">
    <property type="entry name" value="PURINE EFFLUX PUMP PBUE"/>
    <property type="match status" value="1"/>
</dbReference>
<dbReference type="SUPFAM" id="SSF103473">
    <property type="entry name" value="MFS general substrate transporter"/>
    <property type="match status" value="1"/>
</dbReference>
<keyword evidence="5 6" id="KW-0472">Membrane</keyword>
<reference evidence="7 8" key="1">
    <citation type="submission" date="2018-02" db="EMBL/GenBank/DDBJ databases">
        <title>novel marine gammaproteobacteria from coastal saline agro ecosystem.</title>
        <authorList>
            <person name="Krishnan R."/>
            <person name="Ramesh Kumar N."/>
        </authorList>
    </citation>
    <scope>NUCLEOTIDE SEQUENCE [LARGE SCALE GENOMIC DNA]</scope>
    <source>
        <strain evidence="7 8">228</strain>
    </source>
</reference>
<dbReference type="Pfam" id="PF07690">
    <property type="entry name" value="MFS_1"/>
    <property type="match status" value="1"/>
</dbReference>
<dbReference type="Gene3D" id="1.20.1250.20">
    <property type="entry name" value="MFS general substrate transporter like domains"/>
    <property type="match status" value="2"/>
</dbReference>
<evidence type="ECO:0000256" key="4">
    <source>
        <dbReference type="ARBA" id="ARBA00022989"/>
    </source>
</evidence>
<dbReference type="InterPro" id="IPR011701">
    <property type="entry name" value="MFS"/>
</dbReference>
<feature type="transmembrane region" description="Helical" evidence="6">
    <location>
        <begin position="161"/>
        <end position="184"/>
    </location>
</feature>
<evidence type="ECO:0000256" key="6">
    <source>
        <dbReference type="SAM" id="Phobius"/>
    </source>
</evidence>
<dbReference type="GO" id="GO:0005886">
    <property type="term" value="C:plasma membrane"/>
    <property type="evidence" value="ECO:0007669"/>
    <property type="project" value="UniProtKB-SubCell"/>
</dbReference>
<dbReference type="AlphaFoldDB" id="A0A2S5KUN9"/>
<evidence type="ECO:0000313" key="8">
    <source>
        <dbReference type="Proteomes" id="UP000238196"/>
    </source>
</evidence>
<dbReference type="InterPro" id="IPR050189">
    <property type="entry name" value="MFS_Efflux_Transporters"/>
</dbReference>
<dbReference type="InterPro" id="IPR036259">
    <property type="entry name" value="MFS_trans_sf"/>
</dbReference>
<dbReference type="OrthoDB" id="8229750at2"/>
<accession>A0A2S5KUN9</accession>
<proteinExistence type="predicted"/>
<gene>
    <name evidence="7" type="ORF">C4K68_07940</name>
</gene>
<organism evidence="7 8">
    <name type="scientific">Proteobacteria bacterium 228</name>
    <dbReference type="NCBI Taxonomy" id="2083153"/>
    <lineage>
        <taxon>Bacteria</taxon>
        <taxon>Pseudomonadati</taxon>
        <taxon>Pseudomonadota</taxon>
    </lineage>
</organism>